<gene>
    <name evidence="2" type="ORF">D5281_07940</name>
</gene>
<dbReference type="Pfam" id="PF01408">
    <property type="entry name" value="GFO_IDH_MocA"/>
    <property type="match status" value="1"/>
</dbReference>
<dbReference type="SUPFAM" id="SSF55347">
    <property type="entry name" value="Glyceraldehyde-3-phosphate dehydrogenase-like, C-terminal domain"/>
    <property type="match status" value="1"/>
</dbReference>
<dbReference type="InterPro" id="IPR036291">
    <property type="entry name" value="NAD(P)-bd_dom_sf"/>
</dbReference>
<keyword evidence="3" id="KW-1185">Reference proteome</keyword>
<protein>
    <submittedName>
        <fullName evidence="2">Gfo/Idh/MocA family oxidoreductase</fullName>
    </submittedName>
</protein>
<evidence type="ECO:0000313" key="2">
    <source>
        <dbReference type="EMBL" id="NBJ92527.1"/>
    </source>
</evidence>
<dbReference type="InterPro" id="IPR051450">
    <property type="entry name" value="Gfo/Idh/MocA_Oxidoreductases"/>
</dbReference>
<dbReference type="Gene3D" id="3.40.50.720">
    <property type="entry name" value="NAD(P)-binding Rossmann-like Domain"/>
    <property type="match status" value="1"/>
</dbReference>
<name>A0A9X5BG53_9FIRM</name>
<dbReference type="EMBL" id="QZDT01000009">
    <property type="protein sequence ID" value="NBJ92527.1"/>
    <property type="molecule type" value="Genomic_DNA"/>
</dbReference>
<dbReference type="RefSeq" id="WP_160559620.1">
    <property type="nucleotide sequence ID" value="NZ_QZDT01000009.1"/>
</dbReference>
<reference evidence="2" key="1">
    <citation type="submission" date="2018-09" db="EMBL/GenBank/DDBJ databases">
        <title>Murine metabolic-syndrome-specific gut microbial biobank.</title>
        <authorList>
            <person name="Liu C."/>
        </authorList>
    </citation>
    <scope>NUCLEOTIDE SEQUENCE</scope>
    <source>
        <strain evidence="2">D42-62</strain>
    </source>
</reference>
<dbReference type="Proteomes" id="UP001154420">
    <property type="component" value="Unassembled WGS sequence"/>
</dbReference>
<dbReference type="PANTHER" id="PTHR43377">
    <property type="entry name" value="BILIVERDIN REDUCTASE A"/>
    <property type="match status" value="1"/>
</dbReference>
<dbReference type="Gene3D" id="3.30.360.10">
    <property type="entry name" value="Dihydrodipicolinate Reductase, domain 2"/>
    <property type="match status" value="1"/>
</dbReference>
<dbReference type="PANTHER" id="PTHR43377:SF1">
    <property type="entry name" value="BILIVERDIN REDUCTASE A"/>
    <property type="match status" value="1"/>
</dbReference>
<sequence length="326" mass="37814">MKVLVVGYGSMGKRRIRLLQRLIGDVHFVCVDRDPRRLEQARKAGHQGHENLGQAIDHLPDLAFVCTSPGHHAEIILQLVNARINVFTELNLVDKDYDSIMAKAEENKTTIFMSSTMLYDKRIMAIDKIVKKHKKPVTYIYHVGQYLPDWHPWESYKDFFIGKKETNGVREIYAIQMPWLIDTFGKINAISSISQKCTDLDIDFSDSIIASFKHDNGNIGVFAVDIVSRKATTHLEIIGEDIHLFWGGHNDDLFIYESDTKKMKPIETYDSIIHEEGYSDNIIENRYEEEIRDFLSMVYKHTKPRYSLEDDKYTLKIIDKIEGRIE</sequence>
<evidence type="ECO:0000259" key="1">
    <source>
        <dbReference type="Pfam" id="PF01408"/>
    </source>
</evidence>
<comment type="caution">
    <text evidence="2">The sequence shown here is derived from an EMBL/GenBank/DDBJ whole genome shotgun (WGS) entry which is preliminary data.</text>
</comment>
<dbReference type="InterPro" id="IPR000683">
    <property type="entry name" value="Gfo/Idh/MocA-like_OxRdtase_N"/>
</dbReference>
<feature type="domain" description="Gfo/Idh/MocA-like oxidoreductase N-terminal" evidence="1">
    <location>
        <begin position="1"/>
        <end position="89"/>
    </location>
</feature>
<proteinExistence type="predicted"/>
<organism evidence="2 3">
    <name type="scientific">Parablautia muri</name>
    <dbReference type="NCBI Taxonomy" id="2320879"/>
    <lineage>
        <taxon>Bacteria</taxon>
        <taxon>Bacillati</taxon>
        <taxon>Bacillota</taxon>
        <taxon>Clostridia</taxon>
        <taxon>Lachnospirales</taxon>
        <taxon>Lachnospiraceae</taxon>
        <taxon>Parablautia</taxon>
    </lineage>
</organism>
<dbReference type="GO" id="GO:0000166">
    <property type="term" value="F:nucleotide binding"/>
    <property type="evidence" value="ECO:0007669"/>
    <property type="project" value="InterPro"/>
</dbReference>
<dbReference type="SUPFAM" id="SSF51735">
    <property type="entry name" value="NAD(P)-binding Rossmann-fold domains"/>
    <property type="match status" value="1"/>
</dbReference>
<dbReference type="AlphaFoldDB" id="A0A9X5BG53"/>
<dbReference type="OrthoDB" id="9815825at2"/>
<accession>A0A9X5BG53</accession>
<evidence type="ECO:0000313" key="3">
    <source>
        <dbReference type="Proteomes" id="UP001154420"/>
    </source>
</evidence>